<reference evidence="3 4" key="2">
    <citation type="submission" date="2024-07" db="EMBL/GenBank/DDBJ databases">
        <authorList>
            <person name="Akdeniz Z."/>
        </authorList>
    </citation>
    <scope>NUCLEOTIDE SEQUENCE [LARGE SCALE GENOMIC DNA]</scope>
</reference>
<evidence type="ECO:0000313" key="4">
    <source>
        <dbReference type="Proteomes" id="UP001642409"/>
    </source>
</evidence>
<comment type="caution">
    <text evidence="2">The sequence shown here is derived from an EMBL/GenBank/DDBJ whole genome shotgun (WGS) entry which is preliminary data.</text>
</comment>
<sequence length="1051" mass="114647">MLSSILIYKQLNYNNKCTNSILLNSQSYSFCQKAKNINNIKLQQELHVTQKQSNMFLYTTLTQKLEVDVRISNENVNAFALFGFNLNTNVVRDSLVNISLGFEVFRGALVCIKCDLKIYNCSLVFIASGKELSGLVGEAPNSVFLQQSLIQYRLASMHASGIVNRVDNANANITIVDCNLTGSNLIKSDYSGYIACEIASQMNMTISSFVVCVDSNLSLGNQSANITFNGTVTLNCDVCGGQMVVYGLCGDSLQYALPHSGMLTCDFPFEFVDGQCQCTYGYLFDGSVCVNVIEAIHNMSSQMLNDQVTQLLQNITTMEQKLQQIDNSFSSNINMLTNTLNSNNAILEQYILGNYSQVNTEMLDNMQNLEIRMTGNITALNISVQSSINALNNSIASNFNSLDQNIFHNISIIKTCSENCTQQLQQLNNTLQNISYNTSQRILSYINMFSKINTTLNNVTSSHNTSLLNQTVNSQNDVLEQQLDTVDNLKLQLLCINQNYKFLDFCVQNIKCADASLSCNKNSYVSVYDVTSITNQIVTSNFSSGYVFSSSTVIKNAFIDVSDGVYVSVQPLFQSQSIFRNIKIQIGTQTVSGGSILTTSSSIIVNQMNLVSRNGSQITTGQLLNVLVSQSTISTNITNLLVNLNFVMSNGNITLINSISGLFTISGYQLQGCYQSTKTVAMIGIFASFASLNLSWISIMPDNYYVGNSSSFLLSTITSSNLTINNISIIIGNSSNYLKIGSIVSSDSANIYYQFGGVLAVYTFTNIEINSLLHQSFIHVKTDYVSNSGFLIGYSTSSNDKITINNICFQQYMTSISQQNYTQFGILGNCAGKTRLLNLRVSIYAQGKKFTNMAIIGVHSSLSTEMSNIVMVMIISHNDNLSGSVAALISYMNCENFSILNTTVLNSNISSYGDVSGLIGYSTLVNKNITILNSTVFNSTISAIKNVTAFVSYFAFTNVTISNSTVNLSNISSNINSGGFIGYGASSNVTINNSTISTVRITGTGNGFIIGCDNLNTYHLTNSKSIGTNYIGGTVQGNCPSFTNALVPKGC</sequence>
<keyword evidence="1" id="KW-0175">Coiled coil</keyword>
<organism evidence="2">
    <name type="scientific">Hexamita inflata</name>
    <dbReference type="NCBI Taxonomy" id="28002"/>
    <lineage>
        <taxon>Eukaryota</taxon>
        <taxon>Metamonada</taxon>
        <taxon>Diplomonadida</taxon>
        <taxon>Hexamitidae</taxon>
        <taxon>Hexamitinae</taxon>
        <taxon>Hexamita</taxon>
    </lineage>
</organism>
<feature type="coiled-coil region" evidence="1">
    <location>
        <begin position="301"/>
        <end position="328"/>
    </location>
</feature>
<evidence type="ECO:0000313" key="2">
    <source>
        <dbReference type="EMBL" id="CAI9970077.1"/>
    </source>
</evidence>
<accession>A0AA86UZ23</accession>
<protein>
    <submittedName>
        <fullName evidence="3">Hypothetical_protein</fullName>
    </submittedName>
</protein>
<proteinExistence type="predicted"/>
<dbReference type="EMBL" id="CATOUU010001067">
    <property type="protein sequence ID" value="CAI9970077.1"/>
    <property type="molecule type" value="Genomic_DNA"/>
</dbReference>
<evidence type="ECO:0000313" key="3">
    <source>
        <dbReference type="EMBL" id="CAL6094078.1"/>
    </source>
</evidence>
<keyword evidence="4" id="KW-1185">Reference proteome</keyword>
<dbReference type="EMBL" id="CAXDID020000462">
    <property type="protein sequence ID" value="CAL6094078.1"/>
    <property type="molecule type" value="Genomic_DNA"/>
</dbReference>
<reference evidence="2" key="1">
    <citation type="submission" date="2023-06" db="EMBL/GenBank/DDBJ databases">
        <authorList>
            <person name="Kurt Z."/>
        </authorList>
    </citation>
    <scope>NUCLEOTIDE SEQUENCE</scope>
</reference>
<dbReference type="Proteomes" id="UP001642409">
    <property type="component" value="Unassembled WGS sequence"/>
</dbReference>
<name>A0AA86UZ23_9EUKA</name>
<evidence type="ECO:0000256" key="1">
    <source>
        <dbReference type="SAM" id="Coils"/>
    </source>
</evidence>
<dbReference type="AlphaFoldDB" id="A0AA86UZ23"/>
<gene>
    <name evidence="2" type="ORF">HINF_LOCUS57722</name>
    <name evidence="3" type="ORF">HINF_LOCUS67299</name>
</gene>